<evidence type="ECO:0000313" key="2">
    <source>
        <dbReference type="Proteomes" id="UP001162972"/>
    </source>
</evidence>
<accession>A0AAD6K7L6</accession>
<sequence>MISTFPYQTTIITPLHLIKITTTTTPSPRHIETPCRHIINNHNTQLFSIKIHKETNKITFSRYPNTNPNSIQFLVFLFLKKNKTCYVKSIKQSNKYMEKTVYDKF</sequence>
<dbReference type="EMBL" id="JAPFFJ010000010">
    <property type="protein sequence ID" value="KAJ6418128.1"/>
    <property type="molecule type" value="Genomic_DNA"/>
</dbReference>
<keyword evidence="2" id="KW-1185">Reference proteome</keyword>
<organism evidence="1 2">
    <name type="scientific">Salix udensis</name>
    <dbReference type="NCBI Taxonomy" id="889485"/>
    <lineage>
        <taxon>Eukaryota</taxon>
        <taxon>Viridiplantae</taxon>
        <taxon>Streptophyta</taxon>
        <taxon>Embryophyta</taxon>
        <taxon>Tracheophyta</taxon>
        <taxon>Spermatophyta</taxon>
        <taxon>Magnoliopsida</taxon>
        <taxon>eudicotyledons</taxon>
        <taxon>Gunneridae</taxon>
        <taxon>Pentapetalae</taxon>
        <taxon>rosids</taxon>
        <taxon>fabids</taxon>
        <taxon>Malpighiales</taxon>
        <taxon>Salicaceae</taxon>
        <taxon>Saliceae</taxon>
        <taxon>Salix</taxon>
    </lineage>
</organism>
<reference evidence="1 2" key="1">
    <citation type="journal article" date="2023" name="Int. J. Mol. Sci.">
        <title>De Novo Assembly and Annotation of 11 Diverse Shrub Willow (Salix) Genomes Reveals Novel Gene Organization in Sex-Linked Regions.</title>
        <authorList>
            <person name="Hyden B."/>
            <person name="Feng K."/>
            <person name="Yates T.B."/>
            <person name="Jawdy S."/>
            <person name="Cereghino C."/>
            <person name="Smart L.B."/>
            <person name="Muchero W."/>
        </authorList>
    </citation>
    <scope>NUCLEOTIDE SEQUENCE [LARGE SCALE GENOMIC DNA]</scope>
    <source>
        <tissue evidence="1">Shoot tip</tissue>
    </source>
</reference>
<dbReference type="AlphaFoldDB" id="A0AAD6K7L6"/>
<evidence type="ECO:0000313" key="1">
    <source>
        <dbReference type="EMBL" id="KAJ6418128.1"/>
    </source>
</evidence>
<proteinExistence type="predicted"/>
<protein>
    <submittedName>
        <fullName evidence="1">Uncharacterized protein</fullName>
    </submittedName>
</protein>
<gene>
    <name evidence="1" type="ORF">OIU84_001501</name>
</gene>
<comment type="caution">
    <text evidence="1">The sequence shown here is derived from an EMBL/GenBank/DDBJ whole genome shotgun (WGS) entry which is preliminary data.</text>
</comment>
<dbReference type="Proteomes" id="UP001162972">
    <property type="component" value="Chromosome 12"/>
</dbReference>
<name>A0AAD6K7L6_9ROSI</name>